<protein>
    <submittedName>
        <fullName evidence="1">Phosphotransferase enzyme family protein</fullName>
    </submittedName>
</protein>
<evidence type="ECO:0000313" key="1">
    <source>
        <dbReference type="EMBL" id="GMQ64484.1"/>
    </source>
</evidence>
<dbReference type="Proteomes" id="UP001374599">
    <property type="component" value="Unassembled WGS sequence"/>
</dbReference>
<keyword evidence="2" id="KW-1185">Reference proteome</keyword>
<accession>A0ACB5UPK7</accession>
<dbReference type="EMBL" id="BTPU01000071">
    <property type="protein sequence ID" value="GMQ64484.1"/>
    <property type="molecule type" value="Genomic_DNA"/>
</dbReference>
<evidence type="ECO:0000313" key="2">
    <source>
        <dbReference type="Proteomes" id="UP001374599"/>
    </source>
</evidence>
<name>A0ACB5UPK7_9FIRM</name>
<gene>
    <name evidence="1" type="ORF">AN2V17_37210</name>
</gene>
<sequence>MMRLKYLYDNRELVMNILDYWEYDEKDIDILDQYRISSNAVYPFSNHGKIQLLRFSPVQEKLPEDIKAELEYIKFLKEEKYPVLELVASNNNKEMELIDTSWGKYSAVVFKRVKGVRLDKVKLNGEIIYNLGCSLGRLHKLSNKFVPKNHNRISYIKQLEWMDNVLSDYENENFAKKEVEILKKELGGLDKNNTNFGLIHYDFDLDNVFWDEQTNTFNVIDFDDAVYHWYVMDIILTIQKISESLPDNNKLDVEKLLIKGYKTQYMIDDDIYKKTEIFKRYGFLYSYIRCLRSLSEPIDNKPEWMINLINTVKEHMESSSRYFGKEIVS</sequence>
<comment type="caution">
    <text evidence="1">The sequence shown here is derived from an EMBL/GenBank/DDBJ whole genome shotgun (WGS) entry which is preliminary data.</text>
</comment>
<proteinExistence type="predicted"/>
<organism evidence="1 2">
    <name type="scientific">Vallitalea maricola</name>
    <dbReference type="NCBI Taxonomy" id="3074433"/>
    <lineage>
        <taxon>Bacteria</taxon>
        <taxon>Bacillati</taxon>
        <taxon>Bacillota</taxon>
        <taxon>Clostridia</taxon>
        <taxon>Lachnospirales</taxon>
        <taxon>Vallitaleaceae</taxon>
        <taxon>Vallitalea</taxon>
    </lineage>
</organism>
<reference evidence="1" key="1">
    <citation type="submission" date="2023-09" db="EMBL/GenBank/DDBJ databases">
        <title>Vallitalea sediminicola and Vallitalea maricola sp. nov., anaerobic bacteria isolated from marine sediment.</title>
        <authorList>
            <person name="Hirano S."/>
            <person name="Maeda A."/>
            <person name="Terahara T."/>
            <person name="Mori K."/>
            <person name="Hamada M."/>
            <person name="Matsumoto R."/>
            <person name="Kobayashi T."/>
        </authorList>
    </citation>
    <scope>NUCLEOTIDE SEQUENCE</scope>
    <source>
        <strain evidence="1">AN17-2</strain>
    </source>
</reference>